<name>A0A329U2E7_9FIRM</name>
<protein>
    <submittedName>
        <fullName evidence="2">Phosphohydrolase</fullName>
    </submittedName>
</protein>
<dbReference type="SUPFAM" id="SSF109604">
    <property type="entry name" value="HD-domain/PDEase-like"/>
    <property type="match status" value="1"/>
</dbReference>
<evidence type="ECO:0000259" key="1">
    <source>
        <dbReference type="Pfam" id="PF01966"/>
    </source>
</evidence>
<dbReference type="EMBL" id="PRLD01000013">
    <property type="protein sequence ID" value="RAW56121.1"/>
    <property type="molecule type" value="Genomic_DNA"/>
</dbReference>
<gene>
    <name evidence="2" type="ORF">C4N24_11810</name>
</gene>
<keyword evidence="2" id="KW-0378">Hydrolase</keyword>
<proteinExistence type="predicted"/>
<reference evidence="2 3" key="1">
    <citation type="submission" date="2018-02" db="EMBL/GenBank/DDBJ databases">
        <title>Complete genome sequencing of Faecalibacterium prausnitzii strains isolated from the human gut.</title>
        <authorList>
            <person name="Fitzgerald B.C."/>
            <person name="Shkoporov A.N."/>
            <person name="Ross P.R."/>
            <person name="Hill C."/>
        </authorList>
    </citation>
    <scope>NUCLEOTIDE SEQUENCE [LARGE SCALE GENOMIC DNA]</scope>
    <source>
        <strain evidence="2 3">APC923/51-1</strain>
    </source>
</reference>
<dbReference type="CDD" id="cd00077">
    <property type="entry name" value="HDc"/>
    <property type="match status" value="1"/>
</dbReference>
<dbReference type="InterPro" id="IPR006674">
    <property type="entry name" value="HD_domain"/>
</dbReference>
<accession>A0A329U2E7</accession>
<organism evidence="2 3">
    <name type="scientific">Faecalibacterium prausnitzii</name>
    <dbReference type="NCBI Taxonomy" id="853"/>
    <lineage>
        <taxon>Bacteria</taxon>
        <taxon>Bacillati</taxon>
        <taxon>Bacillota</taxon>
        <taxon>Clostridia</taxon>
        <taxon>Eubacteriales</taxon>
        <taxon>Oscillospiraceae</taxon>
        <taxon>Faecalibacterium</taxon>
    </lineage>
</organism>
<comment type="caution">
    <text evidence="2">The sequence shown here is derived from an EMBL/GenBank/DDBJ whole genome shotgun (WGS) entry which is preliminary data.</text>
</comment>
<sequence>MMTIAQIMEKMIAFSEGNIHDITHLSCVWTYAKTIGELEGLDAETQFILEVAAITHDIACPLCRKKYGNANGSYQEQEGDPLVREFLADTGMTTAQIDRVAYLVGHHHSPAQIDGIDYQILIEADYIVNASESGYSRQAIQSFMEHTMKTAAGIRLTKTVFGV</sequence>
<dbReference type="AlphaFoldDB" id="A0A329U2E7"/>
<dbReference type="InterPro" id="IPR003607">
    <property type="entry name" value="HD/PDEase_dom"/>
</dbReference>
<dbReference type="Gene3D" id="1.10.3210.10">
    <property type="entry name" value="Hypothetical protein af1432"/>
    <property type="match status" value="1"/>
</dbReference>
<evidence type="ECO:0000313" key="2">
    <source>
        <dbReference type="EMBL" id="RAW56121.1"/>
    </source>
</evidence>
<dbReference type="Pfam" id="PF01966">
    <property type="entry name" value="HD"/>
    <property type="match status" value="1"/>
</dbReference>
<evidence type="ECO:0000313" key="3">
    <source>
        <dbReference type="Proteomes" id="UP000251281"/>
    </source>
</evidence>
<dbReference type="Proteomes" id="UP000251281">
    <property type="component" value="Unassembled WGS sequence"/>
</dbReference>
<dbReference type="GO" id="GO:0016787">
    <property type="term" value="F:hydrolase activity"/>
    <property type="evidence" value="ECO:0007669"/>
    <property type="project" value="UniProtKB-KW"/>
</dbReference>
<feature type="domain" description="HD" evidence="1">
    <location>
        <begin position="22"/>
        <end position="127"/>
    </location>
</feature>